<evidence type="ECO:0000256" key="6">
    <source>
        <dbReference type="RuleBase" id="RU000682"/>
    </source>
</evidence>
<dbReference type="InterPro" id="IPR020479">
    <property type="entry name" value="HD_metazoa"/>
</dbReference>
<name>A0AA85JV91_TRIRE</name>
<dbReference type="GO" id="GO:0000981">
    <property type="term" value="F:DNA-binding transcription factor activity, RNA polymerase II-specific"/>
    <property type="evidence" value="ECO:0007669"/>
    <property type="project" value="InterPro"/>
</dbReference>
<dbReference type="WBParaSite" id="TREG1_38790.1">
    <property type="protein sequence ID" value="TREG1_38790.1"/>
    <property type="gene ID" value="TREG1_38790"/>
</dbReference>
<feature type="region of interest" description="Disordered" evidence="7">
    <location>
        <begin position="231"/>
        <end position="278"/>
    </location>
</feature>
<proteinExistence type="predicted"/>
<feature type="domain" description="Homeobox" evidence="8">
    <location>
        <begin position="278"/>
        <end position="338"/>
    </location>
</feature>
<reference evidence="10" key="2">
    <citation type="submission" date="2023-11" db="UniProtKB">
        <authorList>
            <consortium name="WormBaseParasite"/>
        </authorList>
    </citation>
    <scope>IDENTIFICATION</scope>
</reference>
<dbReference type="InterPro" id="IPR050394">
    <property type="entry name" value="Homeobox_NK-like"/>
</dbReference>
<dbReference type="InterPro" id="IPR009057">
    <property type="entry name" value="Homeodomain-like_sf"/>
</dbReference>
<evidence type="ECO:0000256" key="1">
    <source>
        <dbReference type="ARBA" id="ARBA00004123"/>
    </source>
</evidence>
<dbReference type="InterPro" id="IPR001356">
    <property type="entry name" value="HD"/>
</dbReference>
<dbReference type="SUPFAM" id="SSF46689">
    <property type="entry name" value="Homeodomain-like"/>
    <property type="match status" value="1"/>
</dbReference>
<dbReference type="PANTHER" id="PTHR24340">
    <property type="entry name" value="HOMEOBOX PROTEIN NKX"/>
    <property type="match status" value="1"/>
</dbReference>
<dbReference type="Gene3D" id="1.10.10.60">
    <property type="entry name" value="Homeodomain-like"/>
    <property type="match status" value="1"/>
</dbReference>
<dbReference type="SMART" id="SM00389">
    <property type="entry name" value="HOX"/>
    <property type="match status" value="1"/>
</dbReference>
<feature type="region of interest" description="Disordered" evidence="7">
    <location>
        <begin position="349"/>
        <end position="369"/>
    </location>
</feature>
<sequence length="550" mass="63810">MSLLTVQYWLLMQMDNAYKQVSRCDDQLNTSNQSMEHSIEFQQNNKEQYQQASYPCKYYEQPTTLMSDISSVLHENDNSESINNKIYFNSLNKFWSNQHSTMNSLELAKLFKQYMESYEYLSNTTQSSIQSTMITTPSAENDISTVNTNNNNTVTNIDRRKAIIHSTSYSDIYTESFLKSVKQTNYSMEKLASDSMNTIQSCEYNENYCQKQIQRPSLNKTMEISNSLVQHLNSDSSDTSTTTINTTKNNNSNSSCSNNNNNNNNHNNETSSNVQTVAKRRKRRILFSKLQTTKLEECFNEQRYLTASEREHLAKILNLTPTQVKIWFQNHRYKMKRAIQNDELSPSTLTRKSEKCTPNNEMNSPSSWSTKSLLNHSDWQCLTSSERGYIRNEIYSNKTKQSTDENPSLQQKFCPEDHSKETGIINDIQMNQSVNYTDIFQKSWLTNWFKMISSQYSSSDTANMQYTNSLYKTQKLTNNYESPTVMIDNMLSQCNEEVNDECRSELSSPVDKFYKLHNLHSFKNSNTTTNTITSSQKLIEMNHPPIGIDH</sequence>
<dbReference type="Pfam" id="PF00046">
    <property type="entry name" value="Homeodomain"/>
    <property type="match status" value="1"/>
</dbReference>
<comment type="subcellular location">
    <subcellularLocation>
        <location evidence="1 5 6">Nucleus</location>
    </subcellularLocation>
</comment>
<keyword evidence="4 5" id="KW-0539">Nucleus</keyword>
<evidence type="ECO:0000256" key="4">
    <source>
        <dbReference type="ARBA" id="ARBA00023242"/>
    </source>
</evidence>
<accession>A0AA85JV91</accession>
<dbReference type="PANTHER" id="PTHR24340:SF82">
    <property type="entry name" value="HOMEOBOX PROTEIN VND"/>
    <property type="match status" value="1"/>
</dbReference>
<dbReference type="CDD" id="cd00086">
    <property type="entry name" value="homeodomain"/>
    <property type="match status" value="1"/>
</dbReference>
<dbReference type="PRINTS" id="PR00024">
    <property type="entry name" value="HOMEOBOX"/>
</dbReference>
<dbReference type="PROSITE" id="PS50071">
    <property type="entry name" value="HOMEOBOX_2"/>
    <property type="match status" value="1"/>
</dbReference>
<dbReference type="InterPro" id="IPR017970">
    <property type="entry name" value="Homeobox_CS"/>
</dbReference>
<evidence type="ECO:0000256" key="5">
    <source>
        <dbReference type="PROSITE-ProRule" id="PRU00108"/>
    </source>
</evidence>
<dbReference type="AlphaFoldDB" id="A0AA85JV91"/>
<evidence type="ECO:0000256" key="2">
    <source>
        <dbReference type="ARBA" id="ARBA00023125"/>
    </source>
</evidence>
<keyword evidence="2 5" id="KW-0238">DNA-binding</keyword>
<feature type="compositionally biased region" description="Low complexity" evidence="7">
    <location>
        <begin position="233"/>
        <end position="273"/>
    </location>
</feature>
<dbReference type="GO" id="GO:0000978">
    <property type="term" value="F:RNA polymerase II cis-regulatory region sequence-specific DNA binding"/>
    <property type="evidence" value="ECO:0007669"/>
    <property type="project" value="TreeGrafter"/>
</dbReference>
<evidence type="ECO:0000313" key="9">
    <source>
        <dbReference type="Proteomes" id="UP000050795"/>
    </source>
</evidence>
<dbReference type="GO" id="GO:0030154">
    <property type="term" value="P:cell differentiation"/>
    <property type="evidence" value="ECO:0007669"/>
    <property type="project" value="TreeGrafter"/>
</dbReference>
<keyword evidence="9" id="KW-1185">Reference proteome</keyword>
<dbReference type="PROSITE" id="PS00027">
    <property type="entry name" value="HOMEOBOX_1"/>
    <property type="match status" value="1"/>
</dbReference>
<reference evidence="9" key="1">
    <citation type="submission" date="2022-06" db="EMBL/GenBank/DDBJ databases">
        <authorList>
            <person name="Berger JAMES D."/>
            <person name="Berger JAMES D."/>
        </authorList>
    </citation>
    <scope>NUCLEOTIDE SEQUENCE [LARGE SCALE GENOMIC DNA]</scope>
</reference>
<protein>
    <submittedName>
        <fullName evidence="10">Homeobox domain-containing protein</fullName>
    </submittedName>
</protein>
<dbReference type="GO" id="GO:0005634">
    <property type="term" value="C:nucleus"/>
    <property type="evidence" value="ECO:0007669"/>
    <property type="project" value="UniProtKB-SubCell"/>
</dbReference>
<evidence type="ECO:0000259" key="8">
    <source>
        <dbReference type="PROSITE" id="PS50071"/>
    </source>
</evidence>
<feature type="DNA-binding region" description="Homeobox" evidence="5">
    <location>
        <begin position="280"/>
        <end position="339"/>
    </location>
</feature>
<keyword evidence="3 5" id="KW-0371">Homeobox</keyword>
<evidence type="ECO:0000256" key="7">
    <source>
        <dbReference type="SAM" id="MobiDB-lite"/>
    </source>
</evidence>
<evidence type="ECO:0000256" key="3">
    <source>
        <dbReference type="ARBA" id="ARBA00023155"/>
    </source>
</evidence>
<organism evidence="9 10">
    <name type="scientific">Trichobilharzia regenti</name>
    <name type="common">Nasal bird schistosome</name>
    <dbReference type="NCBI Taxonomy" id="157069"/>
    <lineage>
        <taxon>Eukaryota</taxon>
        <taxon>Metazoa</taxon>
        <taxon>Spiralia</taxon>
        <taxon>Lophotrochozoa</taxon>
        <taxon>Platyhelminthes</taxon>
        <taxon>Trematoda</taxon>
        <taxon>Digenea</taxon>
        <taxon>Strigeidida</taxon>
        <taxon>Schistosomatoidea</taxon>
        <taxon>Schistosomatidae</taxon>
        <taxon>Trichobilharzia</taxon>
    </lineage>
</organism>
<evidence type="ECO:0000313" key="10">
    <source>
        <dbReference type="WBParaSite" id="TREG1_38790.1"/>
    </source>
</evidence>
<dbReference type="Proteomes" id="UP000050795">
    <property type="component" value="Unassembled WGS sequence"/>
</dbReference>